<organism evidence="1">
    <name type="scientific">Myoviridae sp. ctPuP5</name>
    <dbReference type="NCBI Taxonomy" id="2823543"/>
    <lineage>
        <taxon>Viruses</taxon>
        <taxon>Duplodnaviria</taxon>
        <taxon>Heunggongvirae</taxon>
        <taxon>Uroviricota</taxon>
        <taxon>Caudoviricetes</taxon>
    </lineage>
</organism>
<evidence type="ECO:0000313" key="1">
    <source>
        <dbReference type="EMBL" id="DAD66803.1"/>
    </source>
</evidence>
<protein>
    <submittedName>
        <fullName evidence="1">Uncharacterized protein</fullName>
    </submittedName>
</protein>
<sequence length="379" mass="41918">MAIDNEKKKLFRQVRTRLGAGVRGVEITDDMLCDLLEMCVNDYAEKVQNWIIENQWASLYGKNISSTDMAFALSVRTLDYMKDYSYWFSKEVGLQQRGPWELKKDFVEVEKGKQVYVIPAGREINKVLYTTPPTSQAALFANYAGIDVGFGGGYAQVGGGGIGAGPIGGFYTMPAYDTVLLSADLAYKNRLLRSDLTYKVTAGPDGTKLLHLLSTPGSNLSFGFSGPGIGAGAGLWGMVGCQVWYTYYDVNPGEEDECRKQNPDLLISPDQVPLEEMDYSFLNSPTKTIVRQLLVAEAAHTLGLARGKNSGKISIPMAEMQMDYQMLLNFGTDEKKEVMQKLEDRLLRMSPAEVMKRQAEIVEAAMQAKRGVPLGLYVI</sequence>
<proteinExistence type="predicted"/>
<dbReference type="EMBL" id="BK014662">
    <property type="protein sequence ID" value="DAD66803.1"/>
    <property type="molecule type" value="Genomic_DNA"/>
</dbReference>
<name>A0A8S5LA29_9CAUD</name>
<accession>A0A8S5LA29</accession>
<reference evidence="1" key="1">
    <citation type="journal article" date="2021" name="Proc. Natl. Acad. Sci. U.S.A.">
        <title>A Catalog of Tens of Thousands of Viruses from Human Metagenomes Reveals Hidden Associations with Chronic Diseases.</title>
        <authorList>
            <person name="Tisza M.J."/>
            <person name="Buck C.B."/>
        </authorList>
    </citation>
    <scope>NUCLEOTIDE SEQUENCE</scope>
    <source>
        <strain evidence="1">CtPuP5</strain>
    </source>
</reference>